<dbReference type="EC" id="1.1.1.3" evidence="4 11"/>
<dbReference type="Gene3D" id="2.30.30.140">
    <property type="match status" value="2"/>
</dbReference>
<dbReference type="SUPFAM" id="SSF55347">
    <property type="entry name" value="Glyceraldehyde-3-phosphate dehydrogenase-like, C-terminal domain"/>
    <property type="match status" value="1"/>
</dbReference>
<evidence type="ECO:0000256" key="8">
    <source>
        <dbReference type="ARBA" id="ARBA00023002"/>
    </source>
</evidence>
<dbReference type="InterPro" id="IPR036291">
    <property type="entry name" value="NAD(P)-bd_dom_sf"/>
</dbReference>
<protein>
    <recommendedName>
        <fullName evidence="4 11">Homoserine dehydrogenase</fullName>
        <ecNumber evidence="4 11">1.1.1.3</ecNumber>
    </recommendedName>
</protein>
<sequence length="592" mass="66093">MSPACKLGLVLVGVGTVGAELADELISNEFFGRQRIEVLALCNSKQLVHNPSKDWRVELERSSTPVHFHESEELKKCCDHLVFVDCTASEKVAQEYQRHLCSGVSVVTANKKGPSGVESIFGLLPLNGLKLPMFGFESTVGAGLPVIKTIQSIINAGDQVDRIDGILSGTLAFLFNEFMPFDDGRDDEKSFLQILEDAKKLGYTEPNPLDDLEGMDVARKATIIARLIGGKVIDAATVASSLVGPGSLAELDGKLERLRKECRERGTYLRYIAQISRAEHPRKWSWCKTNGSWPASRRGRDLQPIINSRVVSQYQQHDHQFRKLQKLHERLAEKDQMVSKHGVVKLLRAYETALDSATLLQTVSNEASRRVREQMQEAEEKRPEEEIVSETVIEEEIFMDVDQDVSPAAPEPVEEPIVENELELAVEEEIVIEDSPSVDAMEIPLEMPSAMEVLNVGTEVAMLCLVDAEATQEDWILGTILRYIPEENSYEIEDAEGENGSPTKGGVKTRYTVHEEKVRPLADSIDESVKPKQQVLALFPGTTCLYPATVISTPTRRKKTKDFLVKFSDDEVPQRPVPPRYILSLKEEEQQS</sequence>
<feature type="chain" id="PRO_5014151183" description="Homoserine dehydrogenase" evidence="13">
    <location>
        <begin position="20"/>
        <end position="592"/>
    </location>
</feature>
<dbReference type="GO" id="GO:0009090">
    <property type="term" value="P:homoserine biosynthetic process"/>
    <property type="evidence" value="ECO:0007669"/>
    <property type="project" value="TreeGrafter"/>
</dbReference>
<dbReference type="Pfam" id="PF00742">
    <property type="entry name" value="Homoserine_dh"/>
    <property type="match status" value="1"/>
</dbReference>
<feature type="domain" description="SGF29 C-terminal" evidence="14">
    <location>
        <begin position="450"/>
        <end position="591"/>
    </location>
</feature>
<dbReference type="InterPro" id="IPR010750">
    <property type="entry name" value="SGF29_tudor-like_dom"/>
</dbReference>
<feature type="signal peptide" evidence="13">
    <location>
        <begin position="1"/>
        <end position="19"/>
    </location>
</feature>
<keyword evidence="13" id="KW-0732">Signal</keyword>
<dbReference type="Pfam" id="PF03447">
    <property type="entry name" value="NAD_binding_3"/>
    <property type="match status" value="1"/>
</dbReference>
<dbReference type="CDD" id="cd20393">
    <property type="entry name" value="Tudor_SGF29_rpt1"/>
    <property type="match status" value="1"/>
</dbReference>
<reference evidence="15 16" key="1">
    <citation type="submission" date="2016-10" db="EMBL/GenBank/DDBJ databases">
        <title>The genome of Paramicrosporidium saccamoebae is the missing link in understanding Cryptomycota and Microsporidia evolution.</title>
        <authorList>
            <person name="Quandt C.A."/>
            <person name="Beaudet D."/>
            <person name="Corsaro D."/>
            <person name="Michel R."/>
            <person name="Corradi N."/>
            <person name="James T."/>
        </authorList>
    </citation>
    <scope>NUCLEOTIDE SEQUENCE [LARGE SCALE GENOMIC DNA]</scope>
    <source>
        <strain evidence="15 16">KSL3</strain>
    </source>
</reference>
<dbReference type="InterPro" id="IPR005106">
    <property type="entry name" value="Asp/hSer_DH_NAD-bd"/>
</dbReference>
<keyword evidence="8 11" id="KW-0560">Oxidoreductase</keyword>
<keyword evidence="9 11" id="KW-0486">Methionine biosynthesis</keyword>
<dbReference type="UniPathway" id="UPA00050">
    <property type="reaction ID" value="UER00063"/>
</dbReference>
<dbReference type="SUPFAM" id="SSF51735">
    <property type="entry name" value="NAD(P)-binding Rossmann-fold domains"/>
    <property type="match status" value="1"/>
</dbReference>
<evidence type="ECO:0000256" key="11">
    <source>
        <dbReference type="RuleBase" id="RU000579"/>
    </source>
</evidence>
<keyword evidence="7 11" id="KW-0521">NADP</keyword>
<evidence type="ECO:0000256" key="4">
    <source>
        <dbReference type="ARBA" id="ARBA00013213"/>
    </source>
</evidence>
<comment type="pathway">
    <text evidence="2 11">Amino-acid biosynthesis; L-threonine biosynthesis; L-threonine from L-aspartate: step 3/5.</text>
</comment>
<dbReference type="GO" id="GO:0009088">
    <property type="term" value="P:threonine biosynthetic process"/>
    <property type="evidence" value="ECO:0007669"/>
    <property type="project" value="UniProtKB-UniPathway"/>
</dbReference>
<dbReference type="Pfam" id="PF07039">
    <property type="entry name" value="SGF29_Tudor"/>
    <property type="match status" value="1"/>
</dbReference>
<dbReference type="PROSITE" id="PS01042">
    <property type="entry name" value="HOMOSER_DHGENASE"/>
    <property type="match status" value="1"/>
</dbReference>
<comment type="pathway">
    <text evidence="3 11">Amino-acid biosynthesis; L-methionine biosynthesis via de novo pathway; L-homoserine from L-aspartate: step 3/3.</text>
</comment>
<dbReference type="Gene3D" id="3.40.50.720">
    <property type="entry name" value="NAD(P)-binding Rossmann-like Domain"/>
    <property type="match status" value="1"/>
</dbReference>
<dbReference type="PANTHER" id="PTHR43070">
    <property type="match status" value="1"/>
</dbReference>
<keyword evidence="5 11" id="KW-0028">Amino-acid biosynthesis</keyword>
<evidence type="ECO:0000256" key="12">
    <source>
        <dbReference type="RuleBase" id="RU004171"/>
    </source>
</evidence>
<comment type="similarity">
    <text evidence="12">Belongs to the homoserine dehydrogenase family.</text>
</comment>
<dbReference type="PANTHER" id="PTHR43070:SF5">
    <property type="entry name" value="HOMOSERINE DEHYDROGENASE"/>
    <property type="match status" value="1"/>
</dbReference>
<dbReference type="CDD" id="cd20394">
    <property type="entry name" value="Tudor_SGF29_rpt2"/>
    <property type="match status" value="1"/>
</dbReference>
<evidence type="ECO:0000256" key="1">
    <source>
        <dbReference type="ARBA" id="ARBA00001920"/>
    </source>
</evidence>
<dbReference type="GO" id="GO:0009086">
    <property type="term" value="P:methionine biosynthetic process"/>
    <property type="evidence" value="ECO:0007669"/>
    <property type="project" value="UniProtKB-KW"/>
</dbReference>
<dbReference type="OrthoDB" id="67851at2759"/>
<evidence type="ECO:0000259" key="14">
    <source>
        <dbReference type="PROSITE" id="PS51518"/>
    </source>
</evidence>
<evidence type="ECO:0000256" key="2">
    <source>
        <dbReference type="ARBA" id="ARBA00005056"/>
    </source>
</evidence>
<proteinExistence type="inferred from homology"/>
<accession>A0A2H9THC8</accession>
<dbReference type="InterPro" id="IPR019811">
    <property type="entry name" value="HDH_CS"/>
</dbReference>
<gene>
    <name evidence="15" type="ORF">PSACC_03014</name>
</gene>
<evidence type="ECO:0000313" key="15">
    <source>
        <dbReference type="EMBL" id="PJF17173.1"/>
    </source>
</evidence>
<dbReference type="InterPro" id="IPR011147">
    <property type="entry name" value="Bifunc_Aspkin/hSer_DH"/>
</dbReference>
<dbReference type="UniPathway" id="UPA00051">
    <property type="reaction ID" value="UER00465"/>
</dbReference>
<dbReference type="STRING" id="1246581.A0A2H9THC8"/>
<dbReference type="InterPro" id="IPR047288">
    <property type="entry name" value="Tudor_SGF29_rpt1"/>
</dbReference>
<dbReference type="Gene3D" id="3.30.360.10">
    <property type="entry name" value="Dihydrodipicolinate Reductase, domain 2"/>
    <property type="match status" value="1"/>
</dbReference>
<dbReference type="InterPro" id="IPR001342">
    <property type="entry name" value="HDH_cat"/>
</dbReference>
<evidence type="ECO:0000256" key="13">
    <source>
        <dbReference type="SAM" id="SignalP"/>
    </source>
</evidence>
<evidence type="ECO:0000256" key="3">
    <source>
        <dbReference type="ARBA" id="ARBA00005062"/>
    </source>
</evidence>
<evidence type="ECO:0000256" key="7">
    <source>
        <dbReference type="ARBA" id="ARBA00022857"/>
    </source>
</evidence>
<dbReference type="EMBL" id="MTSL01000187">
    <property type="protein sequence ID" value="PJF17173.1"/>
    <property type="molecule type" value="Genomic_DNA"/>
</dbReference>
<dbReference type="AlphaFoldDB" id="A0A2H9THC8"/>
<evidence type="ECO:0000256" key="6">
    <source>
        <dbReference type="ARBA" id="ARBA00022697"/>
    </source>
</evidence>
<evidence type="ECO:0000256" key="5">
    <source>
        <dbReference type="ARBA" id="ARBA00022605"/>
    </source>
</evidence>
<keyword evidence="6 11" id="KW-0791">Threonine biosynthesis</keyword>
<dbReference type="InterPro" id="IPR047287">
    <property type="entry name" value="Tudor_SGF29_rpt2"/>
</dbReference>
<name>A0A2H9THC8_9FUNG</name>
<comment type="cofactor">
    <cofactor evidence="1">
        <name>a metal cation</name>
        <dbReference type="ChEBI" id="CHEBI:25213"/>
    </cofactor>
</comment>
<comment type="catalytic activity">
    <reaction evidence="10">
        <text>L-homoserine + NADP(+) = L-aspartate 4-semialdehyde + NADPH + H(+)</text>
        <dbReference type="Rhea" id="RHEA:15761"/>
        <dbReference type="ChEBI" id="CHEBI:15378"/>
        <dbReference type="ChEBI" id="CHEBI:57476"/>
        <dbReference type="ChEBI" id="CHEBI:57783"/>
        <dbReference type="ChEBI" id="CHEBI:58349"/>
        <dbReference type="ChEBI" id="CHEBI:537519"/>
        <dbReference type="EC" id="1.1.1.3"/>
    </reaction>
    <physiologicalReaction direction="right-to-left" evidence="10">
        <dbReference type="Rhea" id="RHEA:15763"/>
    </physiologicalReaction>
</comment>
<evidence type="ECO:0000256" key="9">
    <source>
        <dbReference type="ARBA" id="ARBA00023167"/>
    </source>
</evidence>
<dbReference type="Proteomes" id="UP000240830">
    <property type="component" value="Unassembled WGS sequence"/>
</dbReference>
<evidence type="ECO:0000256" key="10">
    <source>
        <dbReference type="ARBA" id="ARBA00048841"/>
    </source>
</evidence>
<dbReference type="GO" id="GO:0004412">
    <property type="term" value="F:homoserine dehydrogenase activity"/>
    <property type="evidence" value="ECO:0007669"/>
    <property type="project" value="UniProtKB-EC"/>
</dbReference>
<comment type="caution">
    <text evidence="15">The sequence shown here is derived from an EMBL/GenBank/DDBJ whole genome shotgun (WGS) entry which is preliminary data.</text>
</comment>
<dbReference type="GO" id="GO:0050661">
    <property type="term" value="F:NADP binding"/>
    <property type="evidence" value="ECO:0007669"/>
    <property type="project" value="InterPro"/>
</dbReference>
<organism evidence="15 16">
    <name type="scientific">Paramicrosporidium saccamoebae</name>
    <dbReference type="NCBI Taxonomy" id="1246581"/>
    <lineage>
        <taxon>Eukaryota</taxon>
        <taxon>Fungi</taxon>
        <taxon>Fungi incertae sedis</taxon>
        <taxon>Cryptomycota</taxon>
        <taxon>Cryptomycota incertae sedis</taxon>
        <taxon>Paramicrosporidium</taxon>
    </lineage>
</organism>
<keyword evidence="16" id="KW-1185">Reference proteome</keyword>
<dbReference type="PROSITE" id="PS51518">
    <property type="entry name" value="SGF29_C"/>
    <property type="match status" value="1"/>
</dbReference>
<evidence type="ECO:0000313" key="16">
    <source>
        <dbReference type="Proteomes" id="UP000240830"/>
    </source>
</evidence>